<gene>
    <name evidence="6" type="primary">LOC120272203</name>
</gene>
<evidence type="ECO:0000259" key="4">
    <source>
        <dbReference type="Pfam" id="PF00891"/>
    </source>
</evidence>
<keyword evidence="5" id="KW-1185">Reference proteome</keyword>
<dbReference type="RefSeq" id="XP_039134900.1">
    <property type="nucleotide sequence ID" value="XM_039278966.1"/>
</dbReference>
<evidence type="ECO:0000256" key="3">
    <source>
        <dbReference type="ARBA" id="ARBA00022691"/>
    </source>
</evidence>
<dbReference type="AlphaFoldDB" id="A0AB40C7Q5"/>
<evidence type="ECO:0000256" key="1">
    <source>
        <dbReference type="ARBA" id="ARBA00022603"/>
    </source>
</evidence>
<accession>A0AB40C7Q5</accession>
<evidence type="ECO:0000313" key="5">
    <source>
        <dbReference type="Proteomes" id="UP001515500"/>
    </source>
</evidence>
<keyword evidence="3" id="KW-0949">S-adenosyl-L-methionine</keyword>
<organism evidence="5 6">
    <name type="scientific">Dioscorea cayennensis subsp. rotundata</name>
    <name type="common">White Guinea yam</name>
    <name type="synonym">Dioscorea rotundata</name>
    <dbReference type="NCBI Taxonomy" id="55577"/>
    <lineage>
        <taxon>Eukaryota</taxon>
        <taxon>Viridiplantae</taxon>
        <taxon>Streptophyta</taxon>
        <taxon>Embryophyta</taxon>
        <taxon>Tracheophyta</taxon>
        <taxon>Spermatophyta</taxon>
        <taxon>Magnoliopsida</taxon>
        <taxon>Liliopsida</taxon>
        <taxon>Dioscoreales</taxon>
        <taxon>Dioscoreaceae</taxon>
        <taxon>Dioscorea</taxon>
    </lineage>
</organism>
<keyword evidence="2" id="KW-0808">Transferase</keyword>
<dbReference type="InterPro" id="IPR029063">
    <property type="entry name" value="SAM-dependent_MTases_sf"/>
</dbReference>
<proteinExistence type="predicted"/>
<reference evidence="6" key="1">
    <citation type="submission" date="2025-08" db="UniProtKB">
        <authorList>
            <consortium name="RefSeq"/>
        </authorList>
    </citation>
    <scope>IDENTIFICATION</scope>
</reference>
<dbReference type="SUPFAM" id="SSF53335">
    <property type="entry name" value="S-adenosyl-L-methionine-dependent methyltransferases"/>
    <property type="match status" value="1"/>
</dbReference>
<dbReference type="InterPro" id="IPR001077">
    <property type="entry name" value="COMT_C"/>
</dbReference>
<dbReference type="Gene3D" id="3.40.50.150">
    <property type="entry name" value="Vaccinia Virus protein VP39"/>
    <property type="match status" value="1"/>
</dbReference>
<feature type="domain" description="O-methyltransferase C-terminal" evidence="4">
    <location>
        <begin position="58"/>
        <end position="139"/>
    </location>
</feature>
<name>A0AB40C7Q5_DIOCR</name>
<dbReference type="InterPro" id="IPR016461">
    <property type="entry name" value="COMT-like"/>
</dbReference>
<dbReference type="GO" id="GO:0032259">
    <property type="term" value="P:methylation"/>
    <property type="evidence" value="ECO:0007669"/>
    <property type="project" value="UniProtKB-KW"/>
</dbReference>
<protein>
    <submittedName>
        <fullName evidence="6">Tricetin 3',4',5'-O-trimethyltransferase-like</fullName>
    </submittedName>
</protein>
<dbReference type="Pfam" id="PF00891">
    <property type="entry name" value="Methyltransf_2"/>
    <property type="match status" value="1"/>
</dbReference>
<evidence type="ECO:0000256" key="2">
    <source>
        <dbReference type="ARBA" id="ARBA00022679"/>
    </source>
</evidence>
<evidence type="ECO:0000313" key="6">
    <source>
        <dbReference type="RefSeq" id="XP_039134900.1"/>
    </source>
</evidence>
<dbReference type="Proteomes" id="UP001515500">
    <property type="component" value="Chromosome 11"/>
</dbReference>
<dbReference type="GeneID" id="120272203"/>
<dbReference type="PROSITE" id="PS51683">
    <property type="entry name" value="SAM_OMT_II"/>
    <property type="match status" value="1"/>
</dbReference>
<sequence>MSNRRWERWARDRTGEMGNGFSDAAAKVEEEGGRWTARVSTGGWEELQRLGKLSFNVVGKILHDWSDEHGLKILKNYWKALPANGKMILVEYMLLMAPESIHALQSVLLQLDMIMLAHNPGGKEMSAQEFESMAKQAGFTVMKPHFSFVDIWLIKLYK</sequence>
<dbReference type="PANTHER" id="PTHR11746">
    <property type="entry name" value="O-METHYLTRANSFERASE"/>
    <property type="match status" value="1"/>
</dbReference>
<keyword evidence="1" id="KW-0489">Methyltransferase</keyword>
<dbReference type="GO" id="GO:0008171">
    <property type="term" value="F:O-methyltransferase activity"/>
    <property type="evidence" value="ECO:0007669"/>
    <property type="project" value="InterPro"/>
</dbReference>